<organism evidence="1 2">
    <name type="scientific">Lactuca saligna</name>
    <name type="common">Willowleaf lettuce</name>
    <dbReference type="NCBI Taxonomy" id="75948"/>
    <lineage>
        <taxon>Eukaryota</taxon>
        <taxon>Viridiplantae</taxon>
        <taxon>Streptophyta</taxon>
        <taxon>Embryophyta</taxon>
        <taxon>Tracheophyta</taxon>
        <taxon>Spermatophyta</taxon>
        <taxon>Magnoliopsida</taxon>
        <taxon>eudicotyledons</taxon>
        <taxon>Gunneridae</taxon>
        <taxon>Pentapetalae</taxon>
        <taxon>asterids</taxon>
        <taxon>campanulids</taxon>
        <taxon>Asterales</taxon>
        <taxon>Asteraceae</taxon>
        <taxon>Cichorioideae</taxon>
        <taxon>Cichorieae</taxon>
        <taxon>Lactucinae</taxon>
        <taxon>Lactuca</taxon>
    </lineage>
</organism>
<name>A0AA36E8T5_LACSI</name>
<keyword evidence="2" id="KW-1185">Reference proteome</keyword>
<evidence type="ECO:0000313" key="2">
    <source>
        <dbReference type="Proteomes" id="UP001177003"/>
    </source>
</evidence>
<sequence length="212" mass="23997">MPCHEFNELEYFSYNPVLGYYKYFKLNYWGYSTINYFSPKLRYASVGGRNGGLDAINEFKQLIKEAHKRGIEGVDNSVFYMLAPKILEDDLLTTGSSLTNPPLIDMISNDLILRGVKLIAEAWDCGGLYQVVRQFIKGTDGFSGVFAEWLCGSPNLYQEGGRKPWNSIYFICAHDGFTLADLVMHSDKHYLANGVDNKDVESHNNSWNCGQS</sequence>
<dbReference type="InterPro" id="IPR017853">
    <property type="entry name" value="GH"/>
</dbReference>
<gene>
    <name evidence="1" type="ORF">LSALG_LOCUS25884</name>
</gene>
<dbReference type="PANTHER" id="PTHR43002">
    <property type="entry name" value="GLYCOGEN DEBRANCHING ENZYME"/>
    <property type="match status" value="1"/>
</dbReference>
<accession>A0AA36E8T5</accession>
<dbReference type="Proteomes" id="UP001177003">
    <property type="component" value="Chromosome 5"/>
</dbReference>
<reference evidence="1" key="1">
    <citation type="submission" date="2023-04" db="EMBL/GenBank/DDBJ databases">
        <authorList>
            <person name="Vijverberg K."/>
            <person name="Xiong W."/>
            <person name="Schranz E."/>
        </authorList>
    </citation>
    <scope>NUCLEOTIDE SEQUENCE</scope>
</reference>
<proteinExistence type="predicted"/>
<dbReference type="Gene3D" id="3.20.20.80">
    <property type="entry name" value="Glycosidases"/>
    <property type="match status" value="2"/>
</dbReference>
<dbReference type="EMBL" id="OX465081">
    <property type="protein sequence ID" value="CAI9286467.1"/>
    <property type="molecule type" value="Genomic_DNA"/>
</dbReference>
<dbReference type="SUPFAM" id="SSF51445">
    <property type="entry name" value="(Trans)glycosidases"/>
    <property type="match status" value="1"/>
</dbReference>
<evidence type="ECO:0000313" key="1">
    <source>
        <dbReference type="EMBL" id="CAI9286467.1"/>
    </source>
</evidence>
<protein>
    <submittedName>
        <fullName evidence="1">Uncharacterized protein</fullName>
    </submittedName>
</protein>
<dbReference type="AlphaFoldDB" id="A0AA36E8T5"/>